<sequence length="876" mass="97833">MKERNIVSLLISVVLAGQMMPCPVYAQTNNGSEQGSETKIEKTLPDNGLMGYYFKDKDFKELELMAPIKNSNLEFNKDGASDLLTESNSYVRAVRWMGRIIPSQDGEYTISSDKSDTLIQINAQEGGLNKIKVKMSKGKEYNIRIEMRTAVPEAIDKLVTPKLYWQLGENKELIPKNNLFLRDYSRIDDNDPFIPKDNLFNFERKSNLTRANQDWEDEDLDTDNDNIPDAYEKNGYTIKDSIAVKWEDSFAEHGYKKYLSSYLSPNTAGDPYTDYQKASGSFDKAIKSEARDPLVAAYPVVGVGMERLIISTNEHASSDQGVSVSRSTTNSKTEANTIGVAVNVGYSNGFTGSVTTNYSHTSDNTTAVQNSNGESWNTALSINKGESAFVNANVRYYNTGTAPMYKVTPTTNLVLDGETLTTIKAQENQIGNNLSPNETYPQKGLSPLALNTMDQFSSRLIPINYDQLKKLDSGKQIKLETTQVSGNYGVKNSQGQIITDGNSWSDYISQIDSLSAAIILDTGSEAYERRVTAKDSSDPEDKTPVLTIGESIEKAFGATKKNGMLYFNDMPLDENCVELIFDNNTANLVKERLKTSSSKKIYDIQLERGMNILIKTPVFFNDFDQYNNFPVTWSNVNKENQDGLKGAANKFSGETKITIPVSNLNPYKRYIFSGYIKGTSASQATLKVKAKDEESNNIFVNADYQKFSCGFETTGKDQEDIVITLSSTAQICVDNLAITELNSTPEILKEPEVIVPSNQEILEAHSKYYADLSHDMSSGNVYLNGLYFEPTETNKKALDYIQKYRVEATLELSGFKDIGTKDKESRNYMGDINQPKTNYINLKSYYTSGDKVVPYKKLKIYAVTPDNKEILVLDAK</sequence>
<dbReference type="Gene3D" id="3.90.182.10">
    <property type="entry name" value="Toxin - Anthrax Protective Antigen,domain 1"/>
    <property type="match status" value="1"/>
</dbReference>
<dbReference type="EMBL" id="QUSL01000054">
    <property type="protein sequence ID" value="RGD77611.1"/>
    <property type="molecule type" value="Genomic_DNA"/>
</dbReference>
<dbReference type="Pfam" id="PF17475">
    <property type="entry name" value="Binary_toxB_2"/>
    <property type="match status" value="1"/>
</dbReference>
<feature type="domain" description="PA14" evidence="2">
    <location>
        <begin position="45"/>
        <end position="178"/>
    </location>
</feature>
<feature type="chain" id="PRO_5017628685" evidence="1">
    <location>
        <begin position="27"/>
        <end position="876"/>
    </location>
</feature>
<dbReference type="AlphaFoldDB" id="A0A3E3E7V4"/>
<dbReference type="Pfam" id="PF07691">
    <property type="entry name" value="PA14"/>
    <property type="match status" value="1"/>
</dbReference>
<accession>A0A3E3E7V4</accession>
<dbReference type="PRINTS" id="PR01391">
    <property type="entry name" value="BINARYTOXINB"/>
</dbReference>
<dbReference type="InterPro" id="IPR027439">
    <property type="entry name" value="PA_heptamer_dom"/>
</dbReference>
<dbReference type="RefSeq" id="WP_117582608.1">
    <property type="nucleotide sequence ID" value="NZ_QUSL01000054.1"/>
</dbReference>
<feature type="signal peptide" evidence="1">
    <location>
        <begin position="1"/>
        <end position="26"/>
    </location>
</feature>
<dbReference type="GO" id="GO:0051260">
    <property type="term" value="P:protein homooligomerization"/>
    <property type="evidence" value="ECO:0007669"/>
    <property type="project" value="InterPro"/>
</dbReference>
<evidence type="ECO:0000256" key="1">
    <source>
        <dbReference type="SAM" id="SignalP"/>
    </source>
</evidence>
<comment type="caution">
    <text evidence="3">The sequence shown here is derived from an EMBL/GenBank/DDBJ whole genome shotgun (WGS) entry which is preliminary data.</text>
</comment>
<dbReference type="InterPro" id="IPR037149">
    <property type="entry name" value="PA_heptamer_dom_sf"/>
</dbReference>
<organism evidence="3 4">
    <name type="scientific">Thomasclavelia ramosa</name>
    <dbReference type="NCBI Taxonomy" id="1547"/>
    <lineage>
        <taxon>Bacteria</taxon>
        <taxon>Bacillati</taxon>
        <taxon>Bacillota</taxon>
        <taxon>Erysipelotrichia</taxon>
        <taxon>Erysipelotrichales</taxon>
        <taxon>Coprobacillaceae</taxon>
        <taxon>Thomasclavelia</taxon>
    </lineage>
</organism>
<dbReference type="InterPro" id="IPR035088">
    <property type="entry name" value="PA_Ca-bd"/>
</dbReference>
<dbReference type="Proteomes" id="UP000261032">
    <property type="component" value="Unassembled WGS sequence"/>
</dbReference>
<evidence type="ECO:0000313" key="3">
    <source>
        <dbReference type="EMBL" id="RGD77611.1"/>
    </source>
</evidence>
<evidence type="ECO:0000313" key="4">
    <source>
        <dbReference type="Proteomes" id="UP000261032"/>
    </source>
</evidence>
<dbReference type="Pfam" id="PF03495">
    <property type="entry name" value="Binary_toxB"/>
    <property type="match status" value="1"/>
</dbReference>
<keyword evidence="1" id="KW-0732">Signal</keyword>
<dbReference type="Pfam" id="PF17476">
    <property type="entry name" value="Binary_toxB_3"/>
    <property type="match status" value="1"/>
</dbReference>
<proteinExistence type="predicted"/>
<dbReference type="SUPFAM" id="SSF56988">
    <property type="entry name" value="Anthrax protective antigen"/>
    <property type="match status" value="1"/>
</dbReference>
<dbReference type="InterPro" id="IPR011658">
    <property type="entry name" value="PA14_dom"/>
</dbReference>
<evidence type="ECO:0000259" key="2">
    <source>
        <dbReference type="SMART" id="SM00758"/>
    </source>
</evidence>
<dbReference type="GO" id="GO:0005576">
    <property type="term" value="C:extracellular region"/>
    <property type="evidence" value="ECO:0007669"/>
    <property type="project" value="InterPro"/>
</dbReference>
<dbReference type="Gene3D" id="2.60.120.240">
    <property type="entry name" value="Protective antigen, heptamerisation domain"/>
    <property type="match status" value="1"/>
</dbReference>
<dbReference type="Gene3D" id="2.60.120.260">
    <property type="entry name" value="Galactose-binding domain-like"/>
    <property type="match status" value="1"/>
</dbReference>
<dbReference type="InterPro" id="IPR035331">
    <property type="entry name" value="Binary_toxB_3"/>
</dbReference>
<protein>
    <submittedName>
        <fullName evidence="3">Iota toxin protein Ib</fullName>
    </submittedName>
</protein>
<name>A0A3E3E7V4_9FIRM</name>
<dbReference type="InterPro" id="IPR003896">
    <property type="entry name" value="Bacterial_exotoxin_B"/>
</dbReference>
<dbReference type="SMART" id="SM00758">
    <property type="entry name" value="PA14"/>
    <property type="match status" value="1"/>
</dbReference>
<dbReference type="Gene3D" id="3.10.20.110">
    <property type="match status" value="1"/>
</dbReference>
<gene>
    <name evidence="3" type="ORF">DXB93_17850</name>
</gene>
<reference evidence="3 4" key="1">
    <citation type="submission" date="2018-08" db="EMBL/GenBank/DDBJ databases">
        <title>A genome reference for cultivated species of the human gut microbiota.</title>
        <authorList>
            <person name="Zou Y."/>
            <person name="Xue W."/>
            <person name="Luo G."/>
        </authorList>
    </citation>
    <scope>NUCLEOTIDE SEQUENCE [LARGE SCALE GENOMIC DNA]</scope>
    <source>
        <strain evidence="3 4">OM06-4</strain>
    </source>
</reference>